<organism evidence="3 4">
    <name type="scientific">Rhodococcus jostii (strain RHA1)</name>
    <dbReference type="NCBI Taxonomy" id="101510"/>
    <lineage>
        <taxon>Bacteria</taxon>
        <taxon>Bacillati</taxon>
        <taxon>Actinomycetota</taxon>
        <taxon>Actinomycetes</taxon>
        <taxon>Mycobacteriales</taxon>
        <taxon>Nocardiaceae</taxon>
        <taxon>Rhodococcus</taxon>
    </lineage>
</organism>
<sequence length="350" mass="37557">MLVITTRGYAACMHARLVDRSPVVPADQLVAQMVPPAMFDEVSFASYIPDPAEPSQAAAVQTAEEFAKKVVKIRSGGRRGLFGKKTQATGAGLYLDGGFGVGKTHLLASIFHSVPSPKAFGTFVELTHVVGALGFNKAVEQLSGHSVLCIDEFELDDPGDTMLVSRLLSELSARGVSIVATSNTLPGQLGEGRFAAQDFLREIKKLGSIFETIRVDGPDYRHRDLPPAPDPISSEELAERADSIPGATLDDFDALCKHLSTLHPSRYNKLVEGIPAVFLDGVHPAEDQSVALRLVVLADRLYDASIPVTVAGAKLDAIFTPEMLAGGYRKKYLRATSRLLALSRFEVAAS</sequence>
<dbReference type="EMBL" id="CP000431">
    <property type="protein sequence ID" value="ABG98638.1"/>
    <property type="molecule type" value="Genomic_DNA"/>
</dbReference>
<gene>
    <name evidence="3" type="ordered locus">RHA1_ro06866</name>
</gene>
<dbReference type="Gene3D" id="3.40.50.300">
    <property type="entry name" value="P-loop containing nucleotide triphosphate hydrolases"/>
    <property type="match status" value="1"/>
</dbReference>
<evidence type="ECO:0000313" key="3">
    <source>
        <dbReference type="EMBL" id="ABG98638.1"/>
    </source>
</evidence>
<evidence type="ECO:0000256" key="1">
    <source>
        <dbReference type="ARBA" id="ARBA00022741"/>
    </source>
</evidence>
<keyword evidence="1" id="KW-0547">Nucleotide-binding</keyword>
<dbReference type="GO" id="GO:0016887">
    <property type="term" value="F:ATP hydrolysis activity"/>
    <property type="evidence" value="ECO:0007669"/>
    <property type="project" value="InterPro"/>
</dbReference>
<dbReference type="InterPro" id="IPR027417">
    <property type="entry name" value="P-loop_NTPase"/>
</dbReference>
<dbReference type="GO" id="GO:0005737">
    <property type="term" value="C:cytoplasm"/>
    <property type="evidence" value="ECO:0007669"/>
    <property type="project" value="TreeGrafter"/>
</dbReference>
<dbReference type="NCBIfam" id="NF040713">
    <property type="entry name" value="ZapE"/>
    <property type="match status" value="1"/>
</dbReference>
<evidence type="ECO:0000256" key="2">
    <source>
        <dbReference type="ARBA" id="ARBA00022840"/>
    </source>
</evidence>
<dbReference type="PANTHER" id="PTHR12169">
    <property type="entry name" value="ATPASE N2B"/>
    <property type="match status" value="1"/>
</dbReference>
<dbReference type="Pfam" id="PF03969">
    <property type="entry name" value="AFG1_ATPase"/>
    <property type="match status" value="2"/>
</dbReference>
<dbReference type="Proteomes" id="UP000008710">
    <property type="component" value="Chromosome"/>
</dbReference>
<dbReference type="PANTHER" id="PTHR12169:SF6">
    <property type="entry name" value="AFG1-LIKE ATPASE"/>
    <property type="match status" value="1"/>
</dbReference>
<name>Q0S1E8_RHOJR</name>
<dbReference type="InterPro" id="IPR005654">
    <property type="entry name" value="ATPase_AFG1-like"/>
</dbReference>
<proteinExistence type="predicted"/>
<dbReference type="HOGENOM" id="CLU_008681_4_0_11"/>
<accession>Q0S1E8</accession>
<dbReference type="GO" id="GO:0005524">
    <property type="term" value="F:ATP binding"/>
    <property type="evidence" value="ECO:0007669"/>
    <property type="project" value="UniProtKB-KW"/>
</dbReference>
<dbReference type="SUPFAM" id="SSF52540">
    <property type="entry name" value="P-loop containing nucleoside triphosphate hydrolases"/>
    <property type="match status" value="1"/>
</dbReference>
<evidence type="ECO:0000313" key="4">
    <source>
        <dbReference type="Proteomes" id="UP000008710"/>
    </source>
</evidence>
<protein>
    <submittedName>
        <fullName evidence="3">AFG1-like ATPase</fullName>
    </submittedName>
</protein>
<keyword evidence="2" id="KW-0067">ATP-binding</keyword>
<dbReference type="KEGG" id="rha:RHA1_ro06866"/>
<reference evidence="4" key="1">
    <citation type="journal article" date="2006" name="Proc. Natl. Acad. Sci. U.S.A.">
        <title>The complete genome of Rhodococcus sp. RHA1 provides insights into a catabolic powerhouse.</title>
        <authorList>
            <person name="McLeod M.P."/>
            <person name="Warren R.L."/>
            <person name="Hsiao W.W.L."/>
            <person name="Araki N."/>
            <person name="Myhre M."/>
            <person name="Fernandes C."/>
            <person name="Miyazawa D."/>
            <person name="Wong W."/>
            <person name="Lillquist A.L."/>
            <person name="Wang D."/>
            <person name="Dosanjh M."/>
            <person name="Hara H."/>
            <person name="Petrescu A."/>
            <person name="Morin R.D."/>
            <person name="Yang G."/>
            <person name="Stott J.M."/>
            <person name="Schein J.E."/>
            <person name="Shin H."/>
            <person name="Smailus D."/>
            <person name="Siddiqui A.S."/>
            <person name="Marra M.A."/>
            <person name="Jones S.J.M."/>
            <person name="Holt R."/>
            <person name="Brinkman F.S.L."/>
            <person name="Miyauchi K."/>
            <person name="Fukuda M."/>
            <person name="Davies J.E."/>
            <person name="Mohn W.W."/>
            <person name="Eltis L.D."/>
        </authorList>
    </citation>
    <scope>NUCLEOTIDE SEQUENCE [LARGE SCALE GENOMIC DNA]</scope>
    <source>
        <strain evidence="4">RHA1</strain>
    </source>
</reference>
<dbReference type="eggNOG" id="COG1485">
    <property type="taxonomic scope" value="Bacteria"/>
</dbReference>
<dbReference type="AlphaFoldDB" id="Q0S1E8"/>